<organism evidence="2">
    <name type="scientific">Anopheles sinensis</name>
    <name type="common">Mosquito</name>
    <dbReference type="NCBI Taxonomy" id="74873"/>
    <lineage>
        <taxon>Eukaryota</taxon>
        <taxon>Metazoa</taxon>
        <taxon>Ecdysozoa</taxon>
        <taxon>Arthropoda</taxon>
        <taxon>Hexapoda</taxon>
        <taxon>Insecta</taxon>
        <taxon>Pterygota</taxon>
        <taxon>Neoptera</taxon>
        <taxon>Endopterygota</taxon>
        <taxon>Diptera</taxon>
        <taxon>Nematocera</taxon>
        <taxon>Culicoidea</taxon>
        <taxon>Culicidae</taxon>
        <taxon>Anophelinae</taxon>
        <taxon>Anopheles</taxon>
    </lineage>
</organism>
<name>A0A084W0R7_ANOSI</name>
<evidence type="ECO:0000313" key="3">
    <source>
        <dbReference type="EnsemblMetazoa" id="ASIC011653-PA"/>
    </source>
</evidence>
<reference evidence="2 4" key="1">
    <citation type="journal article" date="2014" name="BMC Genomics">
        <title>Genome sequence of Anopheles sinensis provides insight into genetics basis of mosquito competence for malaria parasites.</title>
        <authorList>
            <person name="Zhou D."/>
            <person name="Zhang D."/>
            <person name="Ding G."/>
            <person name="Shi L."/>
            <person name="Hou Q."/>
            <person name="Ye Y."/>
            <person name="Xu Y."/>
            <person name="Zhou H."/>
            <person name="Xiong C."/>
            <person name="Li S."/>
            <person name="Yu J."/>
            <person name="Hong S."/>
            <person name="Yu X."/>
            <person name="Zou P."/>
            <person name="Chen C."/>
            <person name="Chang X."/>
            <person name="Wang W."/>
            <person name="Lv Y."/>
            <person name="Sun Y."/>
            <person name="Ma L."/>
            <person name="Shen B."/>
            <person name="Zhu C."/>
        </authorList>
    </citation>
    <scope>NUCLEOTIDE SEQUENCE [LARGE SCALE GENOMIC DNA]</scope>
</reference>
<evidence type="ECO:0000313" key="2">
    <source>
        <dbReference type="EMBL" id="KFB43811.1"/>
    </source>
</evidence>
<feature type="compositionally biased region" description="Basic and acidic residues" evidence="1">
    <location>
        <begin position="74"/>
        <end position="84"/>
    </location>
</feature>
<evidence type="ECO:0000256" key="1">
    <source>
        <dbReference type="SAM" id="MobiDB-lite"/>
    </source>
</evidence>
<accession>A0A084W0R7</accession>
<feature type="region of interest" description="Disordered" evidence="1">
    <location>
        <begin position="58"/>
        <end position="84"/>
    </location>
</feature>
<reference evidence="3" key="2">
    <citation type="submission" date="2020-05" db="UniProtKB">
        <authorList>
            <consortium name="EnsemblMetazoa"/>
        </authorList>
    </citation>
    <scope>IDENTIFICATION</scope>
</reference>
<feature type="compositionally biased region" description="Basic and acidic residues" evidence="1">
    <location>
        <begin position="8"/>
        <end position="17"/>
    </location>
</feature>
<gene>
    <name evidence="2" type="ORF">ZHAS_00011653</name>
</gene>
<dbReference type="VEuPathDB" id="VectorBase:ASIC011653"/>
<feature type="region of interest" description="Disordered" evidence="1">
    <location>
        <begin position="1"/>
        <end position="40"/>
    </location>
</feature>
<dbReference type="EnsemblMetazoa" id="ASIC011653-RA">
    <property type="protein sequence ID" value="ASIC011653-PA"/>
    <property type="gene ID" value="ASIC011653"/>
</dbReference>
<evidence type="ECO:0000313" key="4">
    <source>
        <dbReference type="Proteomes" id="UP000030765"/>
    </source>
</evidence>
<sequence length="116" mass="13359">MDASPGRSDYKWRDERKYTRKPHRESEEFPRTRVRGMKTMPKIAATRWSLKRMVERADGWRRNRKPTQPGNTEEDLRSKTIRSEKSVNGKLNAFSLATAEEGKNKGPGVGAVWAVV</sequence>
<protein>
    <submittedName>
        <fullName evidence="2 3">Uncharacterized protein</fullName>
    </submittedName>
</protein>
<proteinExistence type="predicted"/>
<dbReference type="Proteomes" id="UP000030765">
    <property type="component" value="Unassembled WGS sequence"/>
</dbReference>
<keyword evidence="4" id="KW-1185">Reference proteome</keyword>
<dbReference type="EMBL" id="ATLV01019154">
    <property type="status" value="NOT_ANNOTATED_CDS"/>
    <property type="molecule type" value="Genomic_DNA"/>
</dbReference>
<dbReference type="AlphaFoldDB" id="A0A084W0R7"/>
<dbReference type="EMBL" id="KE525263">
    <property type="protein sequence ID" value="KFB43811.1"/>
    <property type="molecule type" value="Genomic_DNA"/>
</dbReference>